<organism evidence="1 2">
    <name type="scientific">Panagrolaimus sp. ES5</name>
    <dbReference type="NCBI Taxonomy" id="591445"/>
    <lineage>
        <taxon>Eukaryota</taxon>
        <taxon>Metazoa</taxon>
        <taxon>Ecdysozoa</taxon>
        <taxon>Nematoda</taxon>
        <taxon>Chromadorea</taxon>
        <taxon>Rhabditida</taxon>
        <taxon>Tylenchina</taxon>
        <taxon>Panagrolaimomorpha</taxon>
        <taxon>Panagrolaimoidea</taxon>
        <taxon>Panagrolaimidae</taxon>
        <taxon>Panagrolaimus</taxon>
    </lineage>
</organism>
<proteinExistence type="predicted"/>
<dbReference type="WBParaSite" id="ES5_v2.g26815.t1">
    <property type="protein sequence ID" value="ES5_v2.g26815.t1"/>
    <property type="gene ID" value="ES5_v2.g26815"/>
</dbReference>
<evidence type="ECO:0000313" key="2">
    <source>
        <dbReference type="WBParaSite" id="ES5_v2.g26815.t1"/>
    </source>
</evidence>
<reference evidence="2" key="1">
    <citation type="submission" date="2022-11" db="UniProtKB">
        <authorList>
            <consortium name="WormBaseParasite"/>
        </authorList>
    </citation>
    <scope>IDENTIFICATION</scope>
</reference>
<evidence type="ECO:0000313" key="1">
    <source>
        <dbReference type="Proteomes" id="UP000887579"/>
    </source>
</evidence>
<name>A0AC34GAT5_9BILA</name>
<dbReference type="Proteomes" id="UP000887579">
    <property type="component" value="Unplaced"/>
</dbReference>
<sequence length="71" mass="7905">MSKKLGTLTLLAVHPASPVLLTKNGPLSTIIFNAHVENISFPRPLIVRFTEYNYCKLVEAILRETSEGTSY</sequence>
<accession>A0AC34GAT5</accession>
<protein>
    <submittedName>
        <fullName evidence="2">Uncharacterized protein</fullName>
    </submittedName>
</protein>